<dbReference type="PANTHER" id="PTHR43393">
    <property type="entry name" value="CYTOKININ RIBOSIDE 5'-MONOPHOSPHATE PHOSPHORIBOHYDROLASE"/>
    <property type="match status" value="1"/>
</dbReference>
<dbReference type="SUPFAM" id="SSF102405">
    <property type="entry name" value="MCP/YpsA-like"/>
    <property type="match status" value="1"/>
</dbReference>
<evidence type="ECO:0000259" key="4">
    <source>
        <dbReference type="Pfam" id="PF11892"/>
    </source>
</evidence>
<accession>A0A1T4V0Z5</accession>
<dbReference type="InterPro" id="IPR021826">
    <property type="entry name" value="PpnN_C"/>
</dbReference>
<evidence type="ECO:0000313" key="6">
    <source>
        <dbReference type="EMBL" id="SKA58586.1"/>
    </source>
</evidence>
<dbReference type="Pfam" id="PF14793">
    <property type="entry name" value="DUF4478"/>
    <property type="match status" value="1"/>
</dbReference>
<keyword evidence="7" id="KW-1185">Reference proteome</keyword>
<dbReference type="InterPro" id="IPR049788">
    <property type="entry name" value="PpnN"/>
</dbReference>
<dbReference type="PANTHER" id="PTHR43393:SF1">
    <property type="entry name" value="PYRIMIDINE_PURINE NUCLEOTIDE 5'-MONOPHOSPHATE NUCLEOSIDASE"/>
    <property type="match status" value="1"/>
</dbReference>
<dbReference type="InterPro" id="IPR031100">
    <property type="entry name" value="LOG_fam"/>
</dbReference>
<dbReference type="Gene3D" id="3.40.50.450">
    <property type="match status" value="1"/>
</dbReference>
<organism evidence="6 7">
    <name type="scientific">Succinivibrio dextrinosolvens DSM 3072</name>
    <dbReference type="NCBI Taxonomy" id="1123324"/>
    <lineage>
        <taxon>Bacteria</taxon>
        <taxon>Pseudomonadati</taxon>
        <taxon>Pseudomonadota</taxon>
        <taxon>Gammaproteobacteria</taxon>
        <taxon>Aeromonadales</taxon>
        <taxon>Succinivibrionaceae</taxon>
        <taxon>Succinivibrio</taxon>
    </lineage>
</organism>
<evidence type="ECO:0000256" key="1">
    <source>
        <dbReference type="ARBA" id="ARBA00000274"/>
    </source>
</evidence>
<dbReference type="InterPro" id="IPR052341">
    <property type="entry name" value="LOG_family_nucleotidases"/>
</dbReference>
<dbReference type="RefSeq" id="WP_078928061.1">
    <property type="nucleotide sequence ID" value="NZ_FUXX01000005.1"/>
</dbReference>
<dbReference type="Pfam" id="PF03641">
    <property type="entry name" value="Lysine_decarbox"/>
    <property type="match status" value="1"/>
</dbReference>
<name>A0A1T4V0Z5_9GAMM</name>
<dbReference type="GO" id="GO:0005829">
    <property type="term" value="C:cytosol"/>
    <property type="evidence" value="ECO:0007669"/>
    <property type="project" value="TreeGrafter"/>
</dbReference>
<dbReference type="Gene3D" id="3.30.1850.10">
    <property type="entry name" value="MoCo carrier protein-like"/>
    <property type="match status" value="1"/>
</dbReference>
<evidence type="ECO:0000256" key="3">
    <source>
        <dbReference type="ARBA" id="ARBA00031983"/>
    </source>
</evidence>
<reference evidence="7" key="1">
    <citation type="submission" date="2017-02" db="EMBL/GenBank/DDBJ databases">
        <authorList>
            <person name="Varghese N."/>
            <person name="Submissions S."/>
        </authorList>
    </citation>
    <scope>NUCLEOTIDE SEQUENCE [LARGE SCALE GENOMIC DNA]</scope>
    <source>
        <strain evidence="7">DSM 3072</strain>
    </source>
</reference>
<evidence type="ECO:0000256" key="2">
    <source>
        <dbReference type="ARBA" id="ARBA00011985"/>
    </source>
</evidence>
<dbReference type="EMBL" id="FUXX01000005">
    <property type="protein sequence ID" value="SKA58586.1"/>
    <property type="molecule type" value="Genomic_DNA"/>
</dbReference>
<comment type="catalytic activity">
    <reaction evidence="1">
        <text>AMP + H2O = D-ribose 5-phosphate + adenine</text>
        <dbReference type="Rhea" id="RHEA:20129"/>
        <dbReference type="ChEBI" id="CHEBI:15377"/>
        <dbReference type="ChEBI" id="CHEBI:16708"/>
        <dbReference type="ChEBI" id="CHEBI:78346"/>
        <dbReference type="ChEBI" id="CHEBI:456215"/>
        <dbReference type="EC" id="3.2.2.4"/>
    </reaction>
</comment>
<feature type="domain" description="Pyrimidine/purine nucleotide 5'-monophosphate nucleosidase N-terminal" evidence="5">
    <location>
        <begin position="5"/>
        <end position="108"/>
    </location>
</feature>
<protein>
    <recommendedName>
        <fullName evidence="3">AMP nucleosidase</fullName>
        <ecNumber evidence="2">3.2.2.4</ecNumber>
    </recommendedName>
    <alternativeName>
        <fullName evidence="3">AMP nucleosidase</fullName>
    </alternativeName>
</protein>
<dbReference type="InterPro" id="IPR037153">
    <property type="entry name" value="PpnN-like_sf"/>
</dbReference>
<dbReference type="InterPro" id="IPR027820">
    <property type="entry name" value="PpnN_N"/>
</dbReference>
<dbReference type="Pfam" id="PF11892">
    <property type="entry name" value="PpnN_C"/>
    <property type="match status" value="1"/>
</dbReference>
<dbReference type="GO" id="GO:0008714">
    <property type="term" value="F:AMP nucleosidase activity"/>
    <property type="evidence" value="ECO:0007669"/>
    <property type="project" value="UniProtKB-EC"/>
</dbReference>
<dbReference type="AlphaFoldDB" id="A0A1T4V0Z5"/>
<gene>
    <name evidence="6" type="ORF">SAMN02745213_00485</name>
</gene>
<dbReference type="NCBIfam" id="NF038390">
    <property type="entry name" value="Nsidase_PpnN"/>
    <property type="match status" value="1"/>
</dbReference>
<dbReference type="Proteomes" id="UP000242432">
    <property type="component" value="Unassembled WGS sequence"/>
</dbReference>
<dbReference type="STRING" id="83771.SAMN02910357_01076"/>
<proteinExistence type="predicted"/>
<sequence length="458" mass="51305">MSIVDVWPSGSMALLTQSEADALSLSSKGELYELYRNCSLAVLNSGNITDNSKELLDNFSDFEISIIRNERGLKLELINPPKSAVVEGVVIKKLRNHLYSVLRDIVQLQSLGKDGENFLRKQYESESAYITNLIFIILRNAGVLKAGVKPNIAVCWGGHSISKSEYEYAYNVGLELGLRKIDICTGCGPGVMEAPMKGSFQGFSEQCEQDKCRMIGLTEPSIIAAEPPNAMVSDLVILPDIEKRLEAFVRLGHTMIIFPGGPGTAEELLYILAIKMSGENKHNYLPLILTGNKESEEYFNALTEFLVLCFGPDVTRYYDLIIDDPVAVATKVKQNNESVLDHRTITHDSYCFNWTLKIPYELQISNPVSHEFMAKLNLKRDQEPWKLACNLRAAFSGIVAGNVKEYGIKLVAQKGPFKLHGDKDIIRSMDKLLRSYIKQGRVLLSKKEYKPCYELCKD</sequence>
<dbReference type="EC" id="3.2.2.4" evidence="2"/>
<evidence type="ECO:0000259" key="5">
    <source>
        <dbReference type="Pfam" id="PF14793"/>
    </source>
</evidence>
<evidence type="ECO:0000313" key="7">
    <source>
        <dbReference type="Proteomes" id="UP000242432"/>
    </source>
</evidence>
<feature type="domain" description="Pyrimidine/purine nucleotide 5'-monophosphate nucleosidase C-terminal" evidence="4">
    <location>
        <begin position="338"/>
        <end position="455"/>
    </location>
</feature>